<comment type="similarity">
    <text evidence="1">Belongs to the HypE family.</text>
</comment>
<protein>
    <submittedName>
        <fullName evidence="4">Hydrogenase expression/formation protein HypE</fullName>
    </submittedName>
</protein>
<keyword evidence="5" id="KW-1185">Reference proteome</keyword>
<dbReference type="PANTHER" id="PTHR30303">
    <property type="entry name" value="HYDROGENASE ISOENZYMES FORMATION PROTEIN HYPE"/>
    <property type="match status" value="1"/>
</dbReference>
<dbReference type="InterPro" id="IPR036676">
    <property type="entry name" value="PurM-like_C_sf"/>
</dbReference>
<dbReference type="GO" id="GO:0051604">
    <property type="term" value="P:protein maturation"/>
    <property type="evidence" value="ECO:0007669"/>
    <property type="project" value="TreeGrafter"/>
</dbReference>
<dbReference type="Gene3D" id="3.30.1330.10">
    <property type="entry name" value="PurM-like, N-terminal domain"/>
    <property type="match status" value="1"/>
</dbReference>
<evidence type="ECO:0000313" key="5">
    <source>
        <dbReference type="Proteomes" id="UP000004067"/>
    </source>
</evidence>
<dbReference type="CDD" id="cd02197">
    <property type="entry name" value="HypE"/>
    <property type="match status" value="1"/>
</dbReference>
<dbReference type="SUPFAM" id="SSF55326">
    <property type="entry name" value="PurM N-terminal domain-like"/>
    <property type="match status" value="1"/>
</dbReference>
<dbReference type="InterPro" id="IPR010918">
    <property type="entry name" value="PurM-like_C_dom"/>
</dbReference>
<evidence type="ECO:0000256" key="1">
    <source>
        <dbReference type="ARBA" id="ARBA00006243"/>
    </source>
</evidence>
<dbReference type="EMBL" id="AFHQ01000022">
    <property type="protein sequence ID" value="EGK61256.1"/>
    <property type="molecule type" value="Genomic_DNA"/>
</dbReference>
<proteinExistence type="inferred from homology"/>
<name>F5RK04_9FIRM</name>
<evidence type="ECO:0000259" key="3">
    <source>
        <dbReference type="Pfam" id="PF02769"/>
    </source>
</evidence>
<dbReference type="PIRSF" id="PIRSF005644">
    <property type="entry name" value="Hdrgns_mtr_HypE"/>
    <property type="match status" value="1"/>
</dbReference>
<dbReference type="AlphaFoldDB" id="F5RK04"/>
<feature type="domain" description="PurM-like N-terminal" evidence="2">
    <location>
        <begin position="69"/>
        <end position="179"/>
    </location>
</feature>
<gene>
    <name evidence="4" type="primary">hypE</name>
    <name evidence="4" type="ORF">HMPREF9081_0589</name>
</gene>
<dbReference type="NCBIfam" id="TIGR02124">
    <property type="entry name" value="hypE"/>
    <property type="match status" value="1"/>
</dbReference>
<dbReference type="SUPFAM" id="SSF56042">
    <property type="entry name" value="PurM C-terminal domain-like"/>
    <property type="match status" value="1"/>
</dbReference>
<dbReference type="eggNOG" id="COG0309">
    <property type="taxonomic scope" value="Bacteria"/>
</dbReference>
<comment type="caution">
    <text evidence="4">The sequence shown here is derived from an EMBL/GenBank/DDBJ whole genome shotgun (WGS) entry which is preliminary data.</text>
</comment>
<accession>F5RK04</accession>
<dbReference type="InterPro" id="IPR036921">
    <property type="entry name" value="PurM-like_N_sf"/>
</dbReference>
<sequence>MCRSTPLVPAWCRSRERVPHGTNTGEGGSAMEHEVITLAHGAGGQLSHALMEEVVLPELGNTILNMLHDGAVLPTAGRAAFTTDSYVVQPHFFPGGSIGRLAVCGTVNDLAMTGAVPRWLSLAVILEEGFPIATLRRIVRDIRAAAEEAGVLIVTGDTKVVPRGCGDGIYINTAGVGEMIEGVNIAPTNIKAGMDIIVSGTLGDHAATVMAARHDLTLPPEIQSDSAPLCHLTAAMLAAAPSIAVLRDPTRGGVAASLNELAAAAHVGILLDETAIPVRPAVQGVCDILGFDPLTLANEGKLLAFVPPADTAHVLAVMHEDPHGREACVIGQTTAEEPGTVGLRTALGGIRIVDLPLGELVPRIC</sequence>
<dbReference type="HOGENOM" id="CLU_049733_0_0_9"/>
<dbReference type="Pfam" id="PF02769">
    <property type="entry name" value="AIRS_C"/>
    <property type="match status" value="1"/>
</dbReference>
<organism evidence="4 5">
    <name type="scientific">Centipeda periodontii DSM 2778</name>
    <dbReference type="NCBI Taxonomy" id="888060"/>
    <lineage>
        <taxon>Bacteria</taxon>
        <taxon>Bacillati</taxon>
        <taxon>Bacillota</taxon>
        <taxon>Negativicutes</taxon>
        <taxon>Selenomonadales</taxon>
        <taxon>Selenomonadaceae</taxon>
        <taxon>Centipeda</taxon>
    </lineage>
</organism>
<dbReference type="Gene3D" id="3.90.650.10">
    <property type="entry name" value="PurM-like C-terminal domain"/>
    <property type="match status" value="1"/>
</dbReference>
<dbReference type="Pfam" id="PF00586">
    <property type="entry name" value="AIRS"/>
    <property type="match status" value="1"/>
</dbReference>
<feature type="domain" description="PurM-like C-terminal" evidence="3">
    <location>
        <begin position="191"/>
        <end position="341"/>
    </location>
</feature>
<evidence type="ECO:0000259" key="2">
    <source>
        <dbReference type="Pfam" id="PF00586"/>
    </source>
</evidence>
<reference evidence="4 5" key="1">
    <citation type="submission" date="2011-04" db="EMBL/GenBank/DDBJ databases">
        <authorList>
            <person name="Muzny D."/>
            <person name="Qin X."/>
            <person name="Deng J."/>
            <person name="Jiang H."/>
            <person name="Liu Y."/>
            <person name="Qu J."/>
            <person name="Song X.-Z."/>
            <person name="Zhang L."/>
            <person name="Thornton R."/>
            <person name="Coyle M."/>
            <person name="Francisco L."/>
            <person name="Jackson L."/>
            <person name="Javaid M."/>
            <person name="Korchina V."/>
            <person name="Kovar C."/>
            <person name="Mata R."/>
            <person name="Mathew T."/>
            <person name="Ngo R."/>
            <person name="Nguyen L."/>
            <person name="Nguyen N."/>
            <person name="Okwuonu G."/>
            <person name="Ongeri F."/>
            <person name="Pham C."/>
            <person name="Simmons D."/>
            <person name="Wilczek-Boney K."/>
            <person name="Hale W."/>
            <person name="Jakkamsetti A."/>
            <person name="Pham P."/>
            <person name="Ruth R."/>
            <person name="San Lucas F."/>
            <person name="Warren J."/>
            <person name="Zhang J."/>
            <person name="Zhao Z."/>
            <person name="Zhou C."/>
            <person name="Zhu D."/>
            <person name="Lee S."/>
            <person name="Bess C."/>
            <person name="Blankenburg K."/>
            <person name="Forbes L."/>
            <person name="Fu Q."/>
            <person name="Gubbala S."/>
            <person name="Hirani K."/>
            <person name="Jayaseelan J.C."/>
            <person name="Lara F."/>
            <person name="Munidasa M."/>
            <person name="Palculict T."/>
            <person name="Patil S."/>
            <person name="Pu L.-L."/>
            <person name="Saada N."/>
            <person name="Tang L."/>
            <person name="Weissenberger G."/>
            <person name="Zhu Y."/>
            <person name="Hemphill L."/>
            <person name="Shang Y."/>
            <person name="Youmans B."/>
            <person name="Ayvaz T."/>
            <person name="Ross M."/>
            <person name="Santibanez J."/>
            <person name="Aqrawi P."/>
            <person name="Gross S."/>
            <person name="Joshi V."/>
            <person name="Fowler G."/>
            <person name="Nazareth L."/>
            <person name="Reid J."/>
            <person name="Worley K."/>
            <person name="Petrosino J."/>
            <person name="Highlander S."/>
            <person name="Gibbs R."/>
        </authorList>
    </citation>
    <scope>NUCLEOTIDE SEQUENCE [LARGE SCALE GENOMIC DNA]</scope>
    <source>
        <strain evidence="4 5">DSM 2778</strain>
    </source>
</reference>
<dbReference type="InterPro" id="IPR016188">
    <property type="entry name" value="PurM-like_N"/>
</dbReference>
<dbReference type="Proteomes" id="UP000004067">
    <property type="component" value="Unassembled WGS sequence"/>
</dbReference>
<dbReference type="PANTHER" id="PTHR30303:SF0">
    <property type="entry name" value="CARBAMOYL DEHYDRATASE HYPE"/>
    <property type="match status" value="1"/>
</dbReference>
<dbReference type="STRING" id="888060.HMPREF9081_0589"/>
<dbReference type="InterPro" id="IPR011854">
    <property type="entry name" value="HypE"/>
</dbReference>
<evidence type="ECO:0000313" key="4">
    <source>
        <dbReference type="EMBL" id="EGK61256.1"/>
    </source>
</evidence>